<protein>
    <submittedName>
        <fullName evidence="1">Uncharacterized protein</fullName>
    </submittedName>
</protein>
<sequence length="74" mass="8426">MTAAFSFWCALPATKFAQLRDAFSVADWSLVRLTVSTSLLNVSVVVFWDSFSFSKVSIFWTRTCMHLLILESQL</sequence>
<evidence type="ECO:0000313" key="2">
    <source>
        <dbReference type="Proteomes" id="UP000276133"/>
    </source>
</evidence>
<dbReference type="EMBL" id="REGN01006553">
    <property type="protein sequence ID" value="RNA09071.1"/>
    <property type="molecule type" value="Genomic_DNA"/>
</dbReference>
<dbReference type="Proteomes" id="UP000276133">
    <property type="component" value="Unassembled WGS sequence"/>
</dbReference>
<organism evidence="1 2">
    <name type="scientific">Brachionus plicatilis</name>
    <name type="common">Marine rotifer</name>
    <name type="synonym">Brachionus muelleri</name>
    <dbReference type="NCBI Taxonomy" id="10195"/>
    <lineage>
        <taxon>Eukaryota</taxon>
        <taxon>Metazoa</taxon>
        <taxon>Spiralia</taxon>
        <taxon>Gnathifera</taxon>
        <taxon>Rotifera</taxon>
        <taxon>Eurotatoria</taxon>
        <taxon>Monogononta</taxon>
        <taxon>Pseudotrocha</taxon>
        <taxon>Ploima</taxon>
        <taxon>Brachionidae</taxon>
        <taxon>Brachionus</taxon>
    </lineage>
</organism>
<proteinExistence type="predicted"/>
<feature type="non-terminal residue" evidence="1">
    <location>
        <position position="74"/>
    </location>
</feature>
<keyword evidence="2" id="KW-1185">Reference proteome</keyword>
<accession>A0A3M7QDI0</accession>
<evidence type="ECO:0000313" key="1">
    <source>
        <dbReference type="EMBL" id="RNA09071.1"/>
    </source>
</evidence>
<reference evidence="1 2" key="1">
    <citation type="journal article" date="2018" name="Sci. Rep.">
        <title>Genomic signatures of local adaptation to the degree of environmental predictability in rotifers.</title>
        <authorList>
            <person name="Franch-Gras L."/>
            <person name="Hahn C."/>
            <person name="Garcia-Roger E.M."/>
            <person name="Carmona M.J."/>
            <person name="Serra M."/>
            <person name="Gomez A."/>
        </authorList>
    </citation>
    <scope>NUCLEOTIDE SEQUENCE [LARGE SCALE GENOMIC DNA]</scope>
    <source>
        <strain evidence="1">HYR1</strain>
    </source>
</reference>
<comment type="caution">
    <text evidence="1">The sequence shown here is derived from an EMBL/GenBank/DDBJ whole genome shotgun (WGS) entry which is preliminary data.</text>
</comment>
<gene>
    <name evidence="1" type="ORF">BpHYR1_044892</name>
</gene>
<dbReference type="AlphaFoldDB" id="A0A3M7QDI0"/>
<name>A0A3M7QDI0_BRAPC</name>